<dbReference type="Pfam" id="PF09140">
    <property type="entry name" value="MipZ"/>
    <property type="match status" value="1"/>
</dbReference>
<accession>A0ABS7P8X2</accession>
<name>A0ABS7P8X2_9SPHN</name>
<gene>
    <name evidence="1" type="ORF">KYN89_00440</name>
</gene>
<dbReference type="EMBL" id="JAHWXP010000001">
    <property type="protein sequence ID" value="MBY8335504.1"/>
    <property type="molecule type" value="Genomic_DNA"/>
</dbReference>
<dbReference type="InterPro" id="IPR027417">
    <property type="entry name" value="P-loop_NTPase"/>
</dbReference>
<dbReference type="PANTHER" id="PTHR13696:SF96">
    <property type="entry name" value="COBQ_COBB_MIND_PARA NUCLEOTIDE BINDING DOMAIN-CONTAINING PROTEIN"/>
    <property type="match status" value="1"/>
</dbReference>
<dbReference type="SUPFAM" id="SSF52540">
    <property type="entry name" value="P-loop containing nucleoside triphosphate hydrolases"/>
    <property type="match status" value="1"/>
</dbReference>
<comment type="caution">
    <text evidence="1">The sequence shown here is derived from an EMBL/GenBank/DDBJ whole genome shotgun (WGS) entry which is preliminary data.</text>
</comment>
<dbReference type="InterPro" id="IPR015223">
    <property type="entry name" value="MipZ"/>
</dbReference>
<dbReference type="InterPro" id="IPR050678">
    <property type="entry name" value="DNA_Partitioning_ATPase"/>
</dbReference>
<proteinExistence type="predicted"/>
<dbReference type="PANTHER" id="PTHR13696">
    <property type="entry name" value="P-LOOP CONTAINING NUCLEOSIDE TRIPHOSPHATE HYDROLASE"/>
    <property type="match status" value="1"/>
</dbReference>
<evidence type="ECO:0000313" key="1">
    <source>
        <dbReference type="EMBL" id="MBY8335504.1"/>
    </source>
</evidence>
<dbReference type="Proteomes" id="UP000759298">
    <property type="component" value="Unassembled WGS sequence"/>
</dbReference>
<keyword evidence="2" id="KW-1185">Reference proteome</keyword>
<evidence type="ECO:0000313" key="2">
    <source>
        <dbReference type="Proteomes" id="UP000759298"/>
    </source>
</evidence>
<dbReference type="CDD" id="cd02042">
    <property type="entry name" value="ParAB_family"/>
    <property type="match status" value="1"/>
</dbReference>
<reference evidence="1 2" key="1">
    <citation type="submission" date="2021-07" db="EMBL/GenBank/DDBJ databases">
        <title>Alteriqipengyuania abyssalis NZ-12B nov, sp.nov isolated from deep sea sponge in pacific ocean.</title>
        <authorList>
            <person name="Tareen S."/>
            <person name="Wink J."/>
        </authorList>
    </citation>
    <scope>NUCLEOTIDE SEQUENCE [LARGE SCALE GENOMIC DNA]</scope>
    <source>
        <strain evidence="1 2">NZ-12B</strain>
    </source>
</reference>
<sequence length="324" mass="35845">MTAMWKGSGAKPPLAARINPRWSDEEIPRNVVADLAMRPRLHPHIITFANEKGGVGKSTLAFHVAVALAHVGQQVVAVDLDRRQRTLERGLTYREGTANNLGIRLPTPQFAVLEQPSTASLFQTINRLGGDADFVILDAAGSDSAIFRRAVALADTLVTPVNASFLDLELLGHLNPVSGVPERAGCFGQTVASLREERLTQEMGPIEWIVVKNRVRSAEKRHISRVDDALERLSIAHDFRIGQGLTERVAFRELFQFGLTHLDLGLIPDMIRPHESSRKEIASLLDDLNLSFDKRVHTSVSNRPAARVLRRTRQDFRAAISNAL</sequence>
<organism evidence="1 2">
    <name type="scientific">Alteriqipengyuania abyssalis</name>
    <dbReference type="NCBI Taxonomy" id="2860200"/>
    <lineage>
        <taxon>Bacteria</taxon>
        <taxon>Pseudomonadati</taxon>
        <taxon>Pseudomonadota</taxon>
        <taxon>Alphaproteobacteria</taxon>
        <taxon>Sphingomonadales</taxon>
        <taxon>Erythrobacteraceae</taxon>
        <taxon>Alteriqipengyuania</taxon>
    </lineage>
</organism>
<dbReference type="Gene3D" id="3.40.50.300">
    <property type="entry name" value="P-loop containing nucleotide triphosphate hydrolases"/>
    <property type="match status" value="1"/>
</dbReference>
<protein>
    <submittedName>
        <fullName evidence="1">Division plane positioning ATPase MipZ</fullName>
    </submittedName>
</protein>